<reference evidence="2 3" key="1">
    <citation type="submission" date="2013-07" db="EMBL/GenBank/DDBJ databases">
        <authorList>
            <person name="Stoco P.H."/>
            <person name="Wagner G."/>
            <person name="Gerber A."/>
            <person name="Zaha A."/>
            <person name="Thompson C."/>
            <person name="Bartholomeu D.C."/>
            <person name="Luckemeyer D.D."/>
            <person name="Bahia D."/>
            <person name="Loreto E."/>
            <person name="Prestes E.B."/>
            <person name="Lima F.M."/>
            <person name="Rodrigues-Luiz G."/>
            <person name="Vallejo G.A."/>
            <person name="Filho J.F."/>
            <person name="Monteiro K.M."/>
            <person name="Tyler K.M."/>
            <person name="de Almeida L.G."/>
            <person name="Ortiz M.F."/>
            <person name="Siervo M.A."/>
            <person name="de Moraes M.H."/>
            <person name="Cunha O.L."/>
            <person name="Mendonca-Neto R."/>
            <person name="Silva R."/>
            <person name="Teixeira S.M."/>
            <person name="Murta S.M."/>
            <person name="Sincero T.C."/>
            <person name="Mendes T.A."/>
            <person name="Urmenyi T.P."/>
            <person name="Silva V.G."/>
            <person name="da Rocha W.D."/>
            <person name="Andersson B."/>
            <person name="Romanha A.J."/>
            <person name="Steindel M."/>
            <person name="de Vasconcelos A.T."/>
            <person name="Grisard E.C."/>
        </authorList>
    </citation>
    <scope>NUCLEOTIDE SEQUENCE [LARGE SCALE GENOMIC DNA]</scope>
    <source>
        <strain evidence="2 3">SC58</strain>
    </source>
</reference>
<evidence type="ECO:0000313" key="3">
    <source>
        <dbReference type="Proteomes" id="UP000031737"/>
    </source>
</evidence>
<feature type="region of interest" description="Disordered" evidence="1">
    <location>
        <begin position="239"/>
        <end position="258"/>
    </location>
</feature>
<feature type="compositionally biased region" description="Basic and acidic residues" evidence="1">
    <location>
        <begin position="216"/>
        <end position="226"/>
    </location>
</feature>
<sequence length="258" mass="27478">MGDAGDVNQMLLAASTASAEGVKASERWLLGAKKRGDGAASKTTRKKARTEVHTHTGANVGDKPAENDGGGCGAREGNKEISARHDISAPEALVHRLMTYVFEKCLGGRHNASHGDEADFEPPPCAVIFAESSAMRPAAAFAIHHAVYGSSSMTQSERVAGAILQHRRRLRVCSYDRDLVGGFLDGKPLHTRRHLLSLVTKGLRGESMTKPQPTRRGAEAKEEKKQEAVVLFGDAKGKSLGSFLQDSSSSSSDGEEVS</sequence>
<dbReference type="Proteomes" id="UP000031737">
    <property type="component" value="Unassembled WGS sequence"/>
</dbReference>
<evidence type="ECO:0000313" key="2">
    <source>
        <dbReference type="EMBL" id="ESL10459.1"/>
    </source>
</evidence>
<dbReference type="VEuPathDB" id="TriTrypDB:TRSC58_01808"/>
<dbReference type="AlphaFoldDB" id="A0A061J6G7"/>
<feature type="region of interest" description="Disordered" evidence="1">
    <location>
        <begin position="204"/>
        <end position="226"/>
    </location>
</feature>
<feature type="compositionally biased region" description="Low complexity" evidence="1">
    <location>
        <begin position="239"/>
        <end position="252"/>
    </location>
</feature>
<protein>
    <submittedName>
        <fullName evidence="2">Uncharacterized protein</fullName>
    </submittedName>
</protein>
<feature type="region of interest" description="Disordered" evidence="1">
    <location>
        <begin position="32"/>
        <end position="77"/>
    </location>
</feature>
<keyword evidence="3" id="KW-1185">Reference proteome</keyword>
<organism evidence="2 3">
    <name type="scientific">Trypanosoma rangeli SC58</name>
    <dbReference type="NCBI Taxonomy" id="429131"/>
    <lineage>
        <taxon>Eukaryota</taxon>
        <taxon>Discoba</taxon>
        <taxon>Euglenozoa</taxon>
        <taxon>Kinetoplastea</taxon>
        <taxon>Metakinetoplastina</taxon>
        <taxon>Trypanosomatida</taxon>
        <taxon>Trypanosomatidae</taxon>
        <taxon>Trypanosoma</taxon>
        <taxon>Herpetosoma</taxon>
    </lineage>
</organism>
<name>A0A061J6G7_TRYRA</name>
<proteinExistence type="predicted"/>
<dbReference type="OrthoDB" id="272495at2759"/>
<dbReference type="EMBL" id="AUPL01001808">
    <property type="protein sequence ID" value="ESL10459.1"/>
    <property type="molecule type" value="Genomic_DNA"/>
</dbReference>
<evidence type="ECO:0000256" key="1">
    <source>
        <dbReference type="SAM" id="MobiDB-lite"/>
    </source>
</evidence>
<gene>
    <name evidence="2" type="ORF">TRSC58_01808</name>
</gene>
<comment type="caution">
    <text evidence="2">The sequence shown here is derived from an EMBL/GenBank/DDBJ whole genome shotgun (WGS) entry which is preliminary data.</text>
</comment>
<accession>A0A061J6G7</accession>